<feature type="compositionally biased region" description="Basic and acidic residues" evidence="1">
    <location>
        <begin position="74"/>
        <end position="83"/>
    </location>
</feature>
<name>A0AAN9EME2_CROPI</name>
<dbReference type="Proteomes" id="UP001372338">
    <property type="component" value="Unassembled WGS sequence"/>
</dbReference>
<feature type="region of interest" description="Disordered" evidence="1">
    <location>
        <begin position="270"/>
        <end position="290"/>
    </location>
</feature>
<dbReference type="EMBL" id="JAYWIO010000006">
    <property type="protein sequence ID" value="KAK7256563.1"/>
    <property type="molecule type" value="Genomic_DNA"/>
</dbReference>
<feature type="region of interest" description="Disordered" evidence="1">
    <location>
        <begin position="58"/>
        <end position="87"/>
    </location>
</feature>
<evidence type="ECO:0000313" key="3">
    <source>
        <dbReference type="Proteomes" id="UP001372338"/>
    </source>
</evidence>
<dbReference type="AlphaFoldDB" id="A0AAN9EME2"/>
<evidence type="ECO:0000256" key="1">
    <source>
        <dbReference type="SAM" id="MobiDB-lite"/>
    </source>
</evidence>
<evidence type="ECO:0000313" key="2">
    <source>
        <dbReference type="EMBL" id="KAK7256563.1"/>
    </source>
</evidence>
<comment type="caution">
    <text evidence="2">The sequence shown here is derived from an EMBL/GenBank/DDBJ whole genome shotgun (WGS) entry which is preliminary data.</text>
</comment>
<keyword evidence="3" id="KW-1185">Reference proteome</keyword>
<protein>
    <submittedName>
        <fullName evidence="2">Uncharacterized protein</fullName>
    </submittedName>
</protein>
<accession>A0AAN9EME2</accession>
<organism evidence="2 3">
    <name type="scientific">Crotalaria pallida</name>
    <name type="common">Smooth rattlebox</name>
    <name type="synonym">Crotalaria striata</name>
    <dbReference type="NCBI Taxonomy" id="3830"/>
    <lineage>
        <taxon>Eukaryota</taxon>
        <taxon>Viridiplantae</taxon>
        <taxon>Streptophyta</taxon>
        <taxon>Embryophyta</taxon>
        <taxon>Tracheophyta</taxon>
        <taxon>Spermatophyta</taxon>
        <taxon>Magnoliopsida</taxon>
        <taxon>eudicotyledons</taxon>
        <taxon>Gunneridae</taxon>
        <taxon>Pentapetalae</taxon>
        <taxon>rosids</taxon>
        <taxon>fabids</taxon>
        <taxon>Fabales</taxon>
        <taxon>Fabaceae</taxon>
        <taxon>Papilionoideae</taxon>
        <taxon>50 kb inversion clade</taxon>
        <taxon>genistoids sensu lato</taxon>
        <taxon>core genistoids</taxon>
        <taxon>Crotalarieae</taxon>
        <taxon>Crotalaria</taxon>
    </lineage>
</organism>
<sequence length="290" mass="31959">MHSSSSKRGLRYLVLTTPSSSFLIRSEIQHFPITFSFRAPIFKFSSRVVNMSEDSVNQSDDSIEVLSSPHSPFKKQEPDENSRLTEPVSSYVPQTVVEERQGSSVATSTPIQSSAARVEALVPKVVVETVVPLVDIETEGDTLVAQVTDTEEDLQPLAKKAYVDKGKRRMGEWLGIGSETGKEGTCAVVESSDPTVWNRKLLRLASMAYFVANHAKEIVLVLSPVEREKRKFAAVREEILMAQVVEYQDANKNQEEAIIKLDMDEGLAKEANLRKSREGEGGGRASEGGS</sequence>
<feature type="compositionally biased region" description="Basic and acidic residues" evidence="1">
    <location>
        <begin position="270"/>
        <end position="281"/>
    </location>
</feature>
<reference evidence="2 3" key="1">
    <citation type="submission" date="2024-01" db="EMBL/GenBank/DDBJ databases">
        <title>The genomes of 5 underutilized Papilionoideae crops provide insights into root nodulation and disease resistanc.</title>
        <authorList>
            <person name="Yuan L."/>
        </authorList>
    </citation>
    <scope>NUCLEOTIDE SEQUENCE [LARGE SCALE GENOMIC DNA]</scope>
    <source>
        <strain evidence="2">ZHUSHIDOU_FW_LH</strain>
        <tissue evidence="2">Leaf</tissue>
    </source>
</reference>
<gene>
    <name evidence="2" type="ORF">RIF29_30017</name>
</gene>
<proteinExistence type="predicted"/>